<proteinExistence type="predicted"/>
<comment type="caution">
    <text evidence="4">The sequence shown here is derived from an EMBL/GenBank/DDBJ whole genome shotgun (WGS) entry which is preliminary data.</text>
</comment>
<accession>A0ABR6KME0</accession>
<feature type="transmembrane region" description="Helical" evidence="1">
    <location>
        <begin position="76"/>
        <end position="98"/>
    </location>
</feature>
<keyword evidence="5" id="KW-1185">Reference proteome</keyword>
<reference evidence="4 5" key="1">
    <citation type="submission" date="2020-08" db="EMBL/GenBank/DDBJ databases">
        <title>Genomic Encyclopedia of Type Strains, Phase IV (KMG-IV): sequencing the most valuable type-strain genomes for metagenomic binning, comparative biology and taxonomic classification.</title>
        <authorList>
            <person name="Goeker M."/>
        </authorList>
    </citation>
    <scope>NUCLEOTIDE SEQUENCE [LARGE SCALE GENOMIC DNA]</scope>
    <source>
        <strain evidence="4 5">DSM 102983</strain>
    </source>
</reference>
<dbReference type="PANTHER" id="PTHR30273">
    <property type="entry name" value="PERIPLASMIC SIGNAL SENSOR AND SIGMA FACTOR ACTIVATOR FECR-RELATED"/>
    <property type="match status" value="1"/>
</dbReference>
<sequence>MDERISKYFQDELTKSERVKLLQEAVHDDKLKEQIIEYQNIHTLSGMAPQGTNKDAGRQSLQLFMEKQRRTVRRKYLIKSMGYAAAVAALVVIVWITAVNYVGIPENYIAEQQEFFVPAGQRARLKLPDGTFVWLNAGSTLTYPSVFGKERKVYLQGEGFFDVAKNQDSPFIVSAGSLNIRALGTQFNVFCYPNVEMISTSLIEGAVKVYRPEDEVNGIVLEPNQQLIYNQKSFQMLRMQNKDDLLWKEGIYNFKSERLEEILKKLELYYDVKIIVKSPEILTYRYTGKFRQRDGVAEILRIIQKIHHFKISENEERSIITLYRE</sequence>
<evidence type="ECO:0000313" key="4">
    <source>
        <dbReference type="EMBL" id="MBB4622564.1"/>
    </source>
</evidence>
<feature type="domain" description="FecR protein" evidence="2">
    <location>
        <begin position="118"/>
        <end position="208"/>
    </location>
</feature>
<dbReference type="Pfam" id="PF16344">
    <property type="entry name" value="FecR_C"/>
    <property type="match status" value="1"/>
</dbReference>
<evidence type="ECO:0000259" key="3">
    <source>
        <dbReference type="Pfam" id="PF16344"/>
    </source>
</evidence>
<organism evidence="4 5">
    <name type="scientific">Parabacteroides faecis</name>
    <dbReference type="NCBI Taxonomy" id="1217282"/>
    <lineage>
        <taxon>Bacteria</taxon>
        <taxon>Pseudomonadati</taxon>
        <taxon>Bacteroidota</taxon>
        <taxon>Bacteroidia</taxon>
        <taxon>Bacteroidales</taxon>
        <taxon>Tannerellaceae</taxon>
        <taxon>Parabacteroides</taxon>
    </lineage>
</organism>
<protein>
    <submittedName>
        <fullName evidence="4">Ferric-dicitrate binding protein FerR (Iron transport regulator)</fullName>
    </submittedName>
</protein>
<keyword evidence="1" id="KW-0472">Membrane</keyword>
<dbReference type="InterPro" id="IPR032508">
    <property type="entry name" value="FecR_C"/>
</dbReference>
<dbReference type="EMBL" id="JACHOC010000004">
    <property type="protein sequence ID" value="MBB4622564.1"/>
    <property type="molecule type" value="Genomic_DNA"/>
</dbReference>
<keyword evidence="1" id="KW-0812">Transmembrane</keyword>
<dbReference type="Gene3D" id="2.60.120.1440">
    <property type="match status" value="1"/>
</dbReference>
<dbReference type="PIRSF" id="PIRSF018266">
    <property type="entry name" value="FecR"/>
    <property type="match status" value="1"/>
</dbReference>
<feature type="domain" description="Protein FecR C-terminal" evidence="3">
    <location>
        <begin position="252"/>
        <end position="320"/>
    </location>
</feature>
<name>A0ABR6KME0_9BACT</name>
<evidence type="ECO:0000259" key="2">
    <source>
        <dbReference type="Pfam" id="PF04773"/>
    </source>
</evidence>
<dbReference type="Gene3D" id="3.55.50.30">
    <property type="match status" value="1"/>
</dbReference>
<evidence type="ECO:0000256" key="1">
    <source>
        <dbReference type="SAM" id="Phobius"/>
    </source>
</evidence>
<dbReference type="Proteomes" id="UP000533637">
    <property type="component" value="Unassembled WGS sequence"/>
</dbReference>
<dbReference type="RefSeq" id="WP_183670930.1">
    <property type="nucleotide sequence ID" value="NZ_BMPB01000012.1"/>
</dbReference>
<dbReference type="Pfam" id="PF04773">
    <property type="entry name" value="FecR"/>
    <property type="match status" value="1"/>
</dbReference>
<evidence type="ECO:0000313" key="5">
    <source>
        <dbReference type="Proteomes" id="UP000533637"/>
    </source>
</evidence>
<dbReference type="PANTHER" id="PTHR30273:SF2">
    <property type="entry name" value="PROTEIN FECR"/>
    <property type="match status" value="1"/>
</dbReference>
<dbReference type="InterPro" id="IPR006860">
    <property type="entry name" value="FecR"/>
</dbReference>
<dbReference type="InterPro" id="IPR012373">
    <property type="entry name" value="Ferrdict_sens_TM"/>
</dbReference>
<gene>
    <name evidence="4" type="ORF">GGQ57_002464</name>
</gene>
<keyword evidence="1" id="KW-1133">Transmembrane helix</keyword>